<dbReference type="FunFam" id="3.30.70.270:FF:000001">
    <property type="entry name" value="Diguanylate cyclase domain protein"/>
    <property type="match status" value="1"/>
</dbReference>
<feature type="compositionally biased region" description="Basic and acidic residues" evidence="5">
    <location>
        <begin position="122"/>
        <end position="136"/>
    </location>
</feature>
<feature type="region of interest" description="Disordered" evidence="5">
    <location>
        <begin position="108"/>
        <end position="155"/>
    </location>
</feature>
<dbReference type="CDD" id="cd01949">
    <property type="entry name" value="GGDEF"/>
    <property type="match status" value="1"/>
</dbReference>
<keyword evidence="4" id="KW-0597">Phosphoprotein</keyword>
<dbReference type="Pfam" id="PF00072">
    <property type="entry name" value="Response_reg"/>
    <property type="match status" value="1"/>
</dbReference>
<dbReference type="Pfam" id="PF01627">
    <property type="entry name" value="Hpt"/>
    <property type="match status" value="1"/>
</dbReference>
<feature type="modified residue" description="4-aspartylphosphate" evidence="4">
    <location>
        <position position="347"/>
    </location>
</feature>
<gene>
    <name evidence="9" type="ORF">AU468_12905</name>
</gene>
<dbReference type="SMART" id="SM00267">
    <property type="entry name" value="GGDEF"/>
    <property type="match status" value="1"/>
</dbReference>
<protein>
    <recommendedName>
        <fullName evidence="1">diguanylate cyclase</fullName>
        <ecNumber evidence="1">2.7.7.65</ecNumber>
    </recommendedName>
</protein>
<dbReference type="InterPro" id="IPR011006">
    <property type="entry name" value="CheY-like_superfamily"/>
</dbReference>
<dbReference type="InterPro" id="IPR036641">
    <property type="entry name" value="HPT_dom_sf"/>
</dbReference>
<evidence type="ECO:0000313" key="9">
    <source>
        <dbReference type="EMBL" id="POQ98485.1"/>
    </source>
</evidence>
<dbReference type="InterPro" id="IPR001789">
    <property type="entry name" value="Sig_transdc_resp-reg_receiver"/>
</dbReference>
<dbReference type="GO" id="GO:0005886">
    <property type="term" value="C:plasma membrane"/>
    <property type="evidence" value="ECO:0007669"/>
    <property type="project" value="TreeGrafter"/>
</dbReference>
<dbReference type="GO" id="GO:0043709">
    <property type="term" value="P:cell adhesion involved in single-species biofilm formation"/>
    <property type="evidence" value="ECO:0007669"/>
    <property type="project" value="TreeGrafter"/>
</dbReference>
<name>A0A2S4JGA1_9SPIO</name>
<dbReference type="InterPro" id="IPR043128">
    <property type="entry name" value="Rev_trsase/Diguanyl_cyclase"/>
</dbReference>
<dbReference type="PROSITE" id="PS50894">
    <property type="entry name" value="HPT"/>
    <property type="match status" value="1"/>
</dbReference>
<dbReference type="GO" id="GO:0052621">
    <property type="term" value="F:diguanylate cyclase activity"/>
    <property type="evidence" value="ECO:0007669"/>
    <property type="project" value="UniProtKB-EC"/>
</dbReference>
<dbReference type="Gene3D" id="1.20.120.160">
    <property type="entry name" value="HPT domain"/>
    <property type="match status" value="1"/>
</dbReference>
<sequence>MQELAETFLARLPGDLRALQAQLDQSQTGDQEALRGFRLGIHRLAGSAATFGFERLGNEARRLEEGVELDLAQRDRNPSQGTLRGFADFLAVARQVLGEAPCDLEELECEPEEEASLPARQQEARHADGGIGREADGEPNGKISDEADDEAAEAPAIPAETDRVVVLLGAVPGLPEDLAEQMAVFRFALLLVPEIDLLPEVCELRLGNSPNTCLSMALVADVDFFAGDPRRLQILARLRERYGDRIVFSLVGVEDDFASRLRSVRYGASIFLPAPLDVASFVERLDDILRSRSATPYHILIIDDDPEQVSDTALILQEAGMVTSVVTDPSNIFRVLVEYRPELIVMDMYMPQCSGIELTRIIRQNESFVGVPIVYLSVEQDTEKQLEALRSGGDGFFVKPVIPEHFVTAIRLRASRTRAMRFYMERDSLTGLLNHTNLKQHLDREVQRARRIGLSLSFVMIDLDHFKQVNDRYGHLAGDRVLKNLARLLRERLRRSDTLGRYGGEEFGLVLFDTDASWAETIMEEIRRDFSTLRQSDGTRDFTVTLSCGIADYPRFSSAGALNEAADKALYLAKERGRNRTVIAPS</sequence>
<evidence type="ECO:0000256" key="5">
    <source>
        <dbReference type="SAM" id="MobiDB-lite"/>
    </source>
</evidence>
<feature type="modified residue" description="Phosphohistidine" evidence="3">
    <location>
        <position position="42"/>
    </location>
</feature>
<evidence type="ECO:0000259" key="8">
    <source>
        <dbReference type="PROSITE" id="PS50894"/>
    </source>
</evidence>
<dbReference type="Proteomes" id="UP000237350">
    <property type="component" value="Unassembled WGS sequence"/>
</dbReference>
<feature type="domain" description="GGDEF" evidence="7">
    <location>
        <begin position="454"/>
        <end position="586"/>
    </location>
</feature>
<dbReference type="Gene3D" id="3.30.70.270">
    <property type="match status" value="1"/>
</dbReference>
<evidence type="ECO:0000259" key="7">
    <source>
        <dbReference type="PROSITE" id="PS50887"/>
    </source>
</evidence>
<dbReference type="AlphaFoldDB" id="A0A2S4JGA1"/>
<dbReference type="GO" id="GO:0004672">
    <property type="term" value="F:protein kinase activity"/>
    <property type="evidence" value="ECO:0007669"/>
    <property type="project" value="UniProtKB-ARBA"/>
</dbReference>
<feature type="domain" description="HPt" evidence="8">
    <location>
        <begin position="1"/>
        <end position="107"/>
    </location>
</feature>
<evidence type="ECO:0000256" key="2">
    <source>
        <dbReference type="ARBA" id="ARBA00034247"/>
    </source>
</evidence>
<evidence type="ECO:0000256" key="3">
    <source>
        <dbReference type="PROSITE-ProRule" id="PRU00110"/>
    </source>
</evidence>
<dbReference type="EC" id="2.7.7.65" evidence="1"/>
<dbReference type="PANTHER" id="PTHR45138:SF9">
    <property type="entry name" value="DIGUANYLATE CYCLASE DGCM-RELATED"/>
    <property type="match status" value="1"/>
</dbReference>
<dbReference type="InterPro" id="IPR050469">
    <property type="entry name" value="Diguanylate_Cyclase"/>
</dbReference>
<dbReference type="EMBL" id="LPWH01000122">
    <property type="protein sequence ID" value="POQ98485.1"/>
    <property type="molecule type" value="Genomic_DNA"/>
</dbReference>
<evidence type="ECO:0000259" key="6">
    <source>
        <dbReference type="PROSITE" id="PS50110"/>
    </source>
</evidence>
<dbReference type="Pfam" id="PF00990">
    <property type="entry name" value="GGDEF"/>
    <property type="match status" value="1"/>
</dbReference>
<dbReference type="PANTHER" id="PTHR45138">
    <property type="entry name" value="REGULATORY COMPONENTS OF SENSORY TRANSDUCTION SYSTEM"/>
    <property type="match status" value="1"/>
</dbReference>
<dbReference type="PROSITE" id="PS50110">
    <property type="entry name" value="RESPONSE_REGULATORY"/>
    <property type="match status" value="1"/>
</dbReference>
<comment type="caution">
    <text evidence="9">The sequence shown here is derived from an EMBL/GenBank/DDBJ whole genome shotgun (WGS) entry which is preliminary data.</text>
</comment>
<dbReference type="NCBIfam" id="TIGR00254">
    <property type="entry name" value="GGDEF"/>
    <property type="match status" value="1"/>
</dbReference>
<dbReference type="InterPro" id="IPR029787">
    <property type="entry name" value="Nucleotide_cyclase"/>
</dbReference>
<keyword evidence="10" id="KW-1185">Reference proteome</keyword>
<accession>A0A2S4JGA1</accession>
<evidence type="ECO:0000256" key="1">
    <source>
        <dbReference type="ARBA" id="ARBA00012528"/>
    </source>
</evidence>
<dbReference type="GO" id="GO:0000160">
    <property type="term" value="P:phosphorelay signal transduction system"/>
    <property type="evidence" value="ECO:0007669"/>
    <property type="project" value="InterPro"/>
</dbReference>
<evidence type="ECO:0000313" key="10">
    <source>
        <dbReference type="Proteomes" id="UP000237350"/>
    </source>
</evidence>
<feature type="domain" description="Response regulatory" evidence="6">
    <location>
        <begin position="298"/>
        <end position="414"/>
    </location>
</feature>
<comment type="catalytic activity">
    <reaction evidence="2">
        <text>2 GTP = 3',3'-c-di-GMP + 2 diphosphate</text>
        <dbReference type="Rhea" id="RHEA:24898"/>
        <dbReference type="ChEBI" id="CHEBI:33019"/>
        <dbReference type="ChEBI" id="CHEBI:37565"/>
        <dbReference type="ChEBI" id="CHEBI:58805"/>
        <dbReference type="EC" id="2.7.7.65"/>
    </reaction>
</comment>
<dbReference type="GO" id="GO:1902201">
    <property type="term" value="P:negative regulation of bacterial-type flagellum-dependent cell motility"/>
    <property type="evidence" value="ECO:0007669"/>
    <property type="project" value="TreeGrafter"/>
</dbReference>
<reference evidence="10" key="1">
    <citation type="submission" date="2015-12" db="EMBL/GenBank/DDBJ databases">
        <authorList>
            <person name="Lodha T.D."/>
            <person name="Chintalapati S."/>
            <person name="Chintalapati V.R."/>
            <person name="Sravanthi T."/>
        </authorList>
    </citation>
    <scope>NUCLEOTIDE SEQUENCE [LARGE SCALE GENOMIC DNA]</scope>
    <source>
        <strain evidence="10">JC133</strain>
    </source>
</reference>
<dbReference type="CDD" id="cd00088">
    <property type="entry name" value="HPT"/>
    <property type="match status" value="1"/>
</dbReference>
<dbReference type="SUPFAM" id="SSF47226">
    <property type="entry name" value="Histidine-containing phosphotransfer domain, HPT domain"/>
    <property type="match status" value="1"/>
</dbReference>
<dbReference type="SUPFAM" id="SSF52172">
    <property type="entry name" value="CheY-like"/>
    <property type="match status" value="1"/>
</dbReference>
<proteinExistence type="predicted"/>
<dbReference type="InterPro" id="IPR000160">
    <property type="entry name" value="GGDEF_dom"/>
</dbReference>
<dbReference type="SMART" id="SM00448">
    <property type="entry name" value="REC"/>
    <property type="match status" value="1"/>
</dbReference>
<dbReference type="PROSITE" id="PS50887">
    <property type="entry name" value="GGDEF"/>
    <property type="match status" value="1"/>
</dbReference>
<organism evidence="9 10">
    <name type="scientific">Alkalispirochaeta sphaeroplastigenens</name>
    <dbReference type="NCBI Taxonomy" id="1187066"/>
    <lineage>
        <taxon>Bacteria</taxon>
        <taxon>Pseudomonadati</taxon>
        <taxon>Spirochaetota</taxon>
        <taxon>Spirochaetia</taxon>
        <taxon>Spirochaetales</taxon>
        <taxon>Spirochaetaceae</taxon>
        <taxon>Alkalispirochaeta</taxon>
    </lineage>
</organism>
<dbReference type="InterPro" id="IPR008207">
    <property type="entry name" value="Sig_transdc_His_kin_Hpt_dom"/>
</dbReference>
<dbReference type="SUPFAM" id="SSF55073">
    <property type="entry name" value="Nucleotide cyclase"/>
    <property type="match status" value="1"/>
</dbReference>
<dbReference type="Gene3D" id="3.40.50.2300">
    <property type="match status" value="1"/>
</dbReference>
<dbReference type="CDD" id="cd00156">
    <property type="entry name" value="REC"/>
    <property type="match status" value="1"/>
</dbReference>
<evidence type="ECO:0000256" key="4">
    <source>
        <dbReference type="PROSITE-ProRule" id="PRU00169"/>
    </source>
</evidence>